<dbReference type="OrthoDB" id="3700067at2"/>
<evidence type="ECO:0000313" key="3">
    <source>
        <dbReference type="Proteomes" id="UP000242444"/>
    </source>
</evidence>
<dbReference type="RefSeq" id="WP_094861782.1">
    <property type="nucleotide sequence ID" value="NZ_NKYE01000003.1"/>
</dbReference>
<accession>A0A263D9H5</accession>
<proteinExistence type="predicted"/>
<dbReference type="AlphaFoldDB" id="A0A263D9H5"/>
<feature type="region of interest" description="Disordered" evidence="1">
    <location>
        <begin position="108"/>
        <end position="141"/>
    </location>
</feature>
<dbReference type="EMBL" id="NKYE01000003">
    <property type="protein sequence ID" value="OZM74025.1"/>
    <property type="molecule type" value="Genomic_DNA"/>
</dbReference>
<dbReference type="Proteomes" id="UP000242444">
    <property type="component" value="Unassembled WGS sequence"/>
</dbReference>
<protein>
    <submittedName>
        <fullName evidence="2">Uncharacterized protein</fullName>
    </submittedName>
</protein>
<comment type="caution">
    <text evidence="2">The sequence shown here is derived from an EMBL/GenBank/DDBJ whole genome shotgun (WGS) entry which is preliminary data.</text>
</comment>
<dbReference type="InParanoid" id="A0A263D9H5"/>
<sequence length="141" mass="15615">MSTQDFPSWYQYVQRRLDQLDMSTIAFEDKTGVSRTRLHGWKTGGAVRPDIVRVVAEALDLPILQAFVVAGFLKPDEVGQTAAAPIDPMSLSNDEILGEVRRRMDAAEGGAGPRFISREEIEAAGEDVVTTPRRARSRREA</sequence>
<organism evidence="2 3">
    <name type="scientific">Amycolatopsis antarctica</name>
    <dbReference type="NCBI Taxonomy" id="1854586"/>
    <lineage>
        <taxon>Bacteria</taxon>
        <taxon>Bacillati</taxon>
        <taxon>Actinomycetota</taxon>
        <taxon>Actinomycetes</taxon>
        <taxon>Pseudonocardiales</taxon>
        <taxon>Pseudonocardiaceae</taxon>
        <taxon>Amycolatopsis</taxon>
    </lineage>
</organism>
<evidence type="ECO:0000256" key="1">
    <source>
        <dbReference type="SAM" id="MobiDB-lite"/>
    </source>
</evidence>
<reference evidence="2 3" key="1">
    <citation type="submission" date="2017-07" db="EMBL/GenBank/DDBJ databases">
        <title>Amycolatopsis antarcticus sp. nov., isolated from the surface of an Antarcticus brown macroalga.</title>
        <authorList>
            <person name="Wang J."/>
            <person name="Leiva S."/>
            <person name="Huang J."/>
            <person name="Huang Y."/>
        </authorList>
    </citation>
    <scope>NUCLEOTIDE SEQUENCE [LARGE SCALE GENOMIC DNA]</scope>
    <source>
        <strain evidence="2 3">AU-G6</strain>
    </source>
</reference>
<evidence type="ECO:0000313" key="2">
    <source>
        <dbReference type="EMBL" id="OZM74025.1"/>
    </source>
</evidence>
<gene>
    <name evidence="2" type="ORF">CFN78_06980</name>
</gene>
<keyword evidence="3" id="KW-1185">Reference proteome</keyword>
<name>A0A263D9H5_9PSEU</name>